<dbReference type="STRING" id="319653.SAMN04487973_101222"/>
<dbReference type="AlphaFoldDB" id="A0A0R2K8R0"/>
<dbReference type="RefSeq" id="WP_057805460.1">
    <property type="nucleotide sequence ID" value="NZ_BJYP01000002.1"/>
</dbReference>
<dbReference type="PROSITE" id="PS50995">
    <property type="entry name" value="HTH_MARR_2"/>
    <property type="match status" value="1"/>
</dbReference>
<dbReference type="InterPro" id="IPR036390">
    <property type="entry name" value="WH_DNA-bd_sf"/>
</dbReference>
<gene>
    <name evidence="5" type="ORF">IV87_GL001728</name>
    <name evidence="6" type="ORF">SAMN04487973_101222</name>
</gene>
<organism evidence="5 7">
    <name type="scientific">Pediococcus ethanolidurans</name>
    <dbReference type="NCBI Taxonomy" id="319653"/>
    <lineage>
        <taxon>Bacteria</taxon>
        <taxon>Bacillati</taxon>
        <taxon>Bacillota</taxon>
        <taxon>Bacilli</taxon>
        <taxon>Lactobacillales</taxon>
        <taxon>Lactobacillaceae</taxon>
        <taxon>Pediococcus</taxon>
    </lineage>
</organism>
<dbReference type="SMART" id="SM00347">
    <property type="entry name" value="HTH_MARR"/>
    <property type="match status" value="1"/>
</dbReference>
<feature type="domain" description="HTH marR-type" evidence="4">
    <location>
        <begin position="4"/>
        <end position="139"/>
    </location>
</feature>
<dbReference type="PATRIC" id="fig|319653.3.peg.1757"/>
<dbReference type="GO" id="GO:0003677">
    <property type="term" value="F:DNA binding"/>
    <property type="evidence" value="ECO:0007669"/>
    <property type="project" value="UniProtKB-KW"/>
</dbReference>
<evidence type="ECO:0000259" key="4">
    <source>
        <dbReference type="PROSITE" id="PS50995"/>
    </source>
</evidence>
<keyword evidence="8" id="KW-1185">Reference proteome</keyword>
<evidence type="ECO:0000256" key="3">
    <source>
        <dbReference type="ARBA" id="ARBA00023163"/>
    </source>
</evidence>
<accession>A0A0R2K8R0</accession>
<proteinExistence type="predicted"/>
<reference evidence="5 7" key="1">
    <citation type="journal article" date="2015" name="Genome Announc.">
        <title>Expanding the biotechnology potential of lactobacilli through comparative genomics of 213 strains and associated genera.</title>
        <authorList>
            <person name="Sun Z."/>
            <person name="Harris H.M."/>
            <person name="McCann A."/>
            <person name="Guo C."/>
            <person name="Argimon S."/>
            <person name="Zhang W."/>
            <person name="Yang X."/>
            <person name="Jeffery I.B."/>
            <person name="Cooney J.C."/>
            <person name="Kagawa T.F."/>
            <person name="Liu W."/>
            <person name="Song Y."/>
            <person name="Salvetti E."/>
            <person name="Wrobel A."/>
            <person name="Rasinkangas P."/>
            <person name="Parkhill J."/>
            <person name="Rea M.C."/>
            <person name="O'Sullivan O."/>
            <person name="Ritari J."/>
            <person name="Douillard F.P."/>
            <person name="Paul Ross R."/>
            <person name="Yang R."/>
            <person name="Briner A.E."/>
            <person name="Felis G.E."/>
            <person name="de Vos W.M."/>
            <person name="Barrangou R."/>
            <person name="Klaenhammer T.R."/>
            <person name="Caufield P.W."/>
            <person name="Cui Y."/>
            <person name="Zhang H."/>
            <person name="O'Toole P.W."/>
        </authorList>
    </citation>
    <scope>NUCLEOTIDE SEQUENCE [LARGE SCALE GENOMIC DNA]</scope>
    <source>
        <strain evidence="5 7">DSM 22301</strain>
    </source>
</reference>
<dbReference type="EMBL" id="JQBY01000005">
    <property type="protein sequence ID" value="KRN83018.1"/>
    <property type="molecule type" value="Genomic_DNA"/>
</dbReference>
<evidence type="ECO:0000313" key="8">
    <source>
        <dbReference type="Proteomes" id="UP000182818"/>
    </source>
</evidence>
<dbReference type="GeneID" id="76043106"/>
<evidence type="ECO:0000313" key="7">
    <source>
        <dbReference type="Proteomes" id="UP000051749"/>
    </source>
</evidence>
<dbReference type="PRINTS" id="PR00598">
    <property type="entry name" value="HTHMARR"/>
</dbReference>
<dbReference type="GO" id="GO:0003700">
    <property type="term" value="F:DNA-binding transcription factor activity"/>
    <property type="evidence" value="ECO:0007669"/>
    <property type="project" value="InterPro"/>
</dbReference>
<protein>
    <submittedName>
        <fullName evidence="6">DNA-binding transcriptional regulator, MarR family</fullName>
    </submittedName>
</protein>
<evidence type="ECO:0000313" key="6">
    <source>
        <dbReference type="EMBL" id="SER07392.1"/>
    </source>
</evidence>
<keyword evidence="1" id="KW-0805">Transcription regulation</keyword>
<keyword evidence="3" id="KW-0804">Transcription</keyword>
<evidence type="ECO:0000256" key="1">
    <source>
        <dbReference type="ARBA" id="ARBA00023015"/>
    </source>
</evidence>
<reference evidence="6 8" key="2">
    <citation type="submission" date="2016-10" db="EMBL/GenBank/DDBJ databases">
        <authorList>
            <person name="Varghese N."/>
            <person name="Submissions S."/>
        </authorList>
    </citation>
    <scope>NUCLEOTIDE SEQUENCE [LARGE SCALE GENOMIC DNA]</scope>
    <source>
        <strain evidence="6 8">CGMCC 1.3889</strain>
    </source>
</reference>
<evidence type="ECO:0000313" key="5">
    <source>
        <dbReference type="EMBL" id="KRN83018.1"/>
    </source>
</evidence>
<name>A0A0R2K8R0_9LACO</name>
<dbReference type="InterPro" id="IPR000835">
    <property type="entry name" value="HTH_MarR-typ"/>
</dbReference>
<comment type="caution">
    <text evidence="5">The sequence shown here is derived from an EMBL/GenBank/DDBJ whole genome shotgun (WGS) entry which is preliminary data.</text>
</comment>
<sequence length="151" mass="17363">MEKHLGINRQLHILSNRATRTFNRTFLSDDITGKQGGILHFLLLRVGKKDIYQRDVEEYFGIRRSSVTSLLQALEEKGYITRKAVAKDARLKQIILTPKALKFRKNVVAGTFDFEKLLLQGVSDEEITAWQKVTQKMIKNLEKQDSGSDKQ</sequence>
<dbReference type="Proteomes" id="UP000182818">
    <property type="component" value="Unassembled WGS sequence"/>
</dbReference>
<dbReference type="Pfam" id="PF12802">
    <property type="entry name" value="MarR_2"/>
    <property type="match status" value="1"/>
</dbReference>
<dbReference type="Gene3D" id="1.10.10.10">
    <property type="entry name" value="Winged helix-like DNA-binding domain superfamily/Winged helix DNA-binding domain"/>
    <property type="match status" value="1"/>
</dbReference>
<dbReference type="EMBL" id="FOGK01000001">
    <property type="protein sequence ID" value="SER07392.1"/>
    <property type="molecule type" value="Genomic_DNA"/>
</dbReference>
<keyword evidence="2 6" id="KW-0238">DNA-binding</keyword>
<dbReference type="Proteomes" id="UP000051749">
    <property type="component" value="Unassembled WGS sequence"/>
</dbReference>
<dbReference type="SUPFAM" id="SSF46785">
    <property type="entry name" value="Winged helix' DNA-binding domain"/>
    <property type="match status" value="1"/>
</dbReference>
<evidence type="ECO:0000256" key="2">
    <source>
        <dbReference type="ARBA" id="ARBA00023125"/>
    </source>
</evidence>
<dbReference type="InterPro" id="IPR036388">
    <property type="entry name" value="WH-like_DNA-bd_sf"/>
</dbReference>
<dbReference type="PANTHER" id="PTHR42756">
    <property type="entry name" value="TRANSCRIPTIONAL REGULATOR, MARR"/>
    <property type="match status" value="1"/>
</dbReference>
<dbReference type="PANTHER" id="PTHR42756:SF1">
    <property type="entry name" value="TRANSCRIPTIONAL REPRESSOR OF EMRAB OPERON"/>
    <property type="match status" value="1"/>
</dbReference>